<accession>A0A8J2IMP6</accession>
<dbReference type="Proteomes" id="UP000693738">
    <property type="component" value="Unassembled WGS sequence"/>
</dbReference>
<proteinExistence type="predicted"/>
<evidence type="ECO:0000259" key="1">
    <source>
        <dbReference type="PROSITE" id="PS50181"/>
    </source>
</evidence>
<protein>
    <recommendedName>
        <fullName evidence="1">F-box domain-containing protein</fullName>
    </recommendedName>
</protein>
<gene>
    <name evidence="2" type="ORF">FEQUK3_LOCUS5905</name>
</gene>
<dbReference type="AlphaFoldDB" id="A0A8J2IMP6"/>
<feature type="domain" description="F-box" evidence="1">
    <location>
        <begin position="8"/>
        <end position="53"/>
    </location>
</feature>
<comment type="caution">
    <text evidence="2">The sequence shown here is derived from an EMBL/GenBank/DDBJ whole genome shotgun (WGS) entry which is preliminary data.</text>
</comment>
<sequence>MDEHHSPSPKLLKLPNELVQGIAALLSKEDTIALSSTCHPLRESLARMVWYRVKVLGNTRKILRWFQTFLSSDKHHGTFRFIKEAAISFGDQGPIGCHGPFPFHAGKDGREQMSEAFAESIQAMVSLESLSLDITSLCRNHLEALLSELRVMPSLKLQRLKLGSLKNCEAFVEYAGTKLKTLYLPSMICFRGQFEHLGDLYIHMNNFNNPMLETTNIARAFPRLKSLGFLEDLCAESHRSYRYSRLDPCQGCVNRCKKLGQALQEKLPNLERYVHSLRCPFVDDRDIPVLVRSHHLSRFRNVFRLIRGAKHPALKELVILISYGYLLRWQRSTDQVTVEKRAVNDRSAFGFTQIIRESQVVHRDGRTLTRIGGEDER</sequence>
<dbReference type="EMBL" id="CAJSTJ010000132">
    <property type="protein sequence ID" value="CAG7560163.1"/>
    <property type="molecule type" value="Genomic_DNA"/>
</dbReference>
<evidence type="ECO:0000313" key="2">
    <source>
        <dbReference type="EMBL" id="CAG7560163.1"/>
    </source>
</evidence>
<dbReference type="InterPro" id="IPR001810">
    <property type="entry name" value="F-box_dom"/>
</dbReference>
<dbReference type="PROSITE" id="PS50181">
    <property type="entry name" value="FBOX"/>
    <property type="match status" value="1"/>
</dbReference>
<reference evidence="2" key="1">
    <citation type="submission" date="2021-05" db="EMBL/GenBank/DDBJ databases">
        <authorList>
            <person name="Khan N."/>
        </authorList>
    </citation>
    <scope>NUCLEOTIDE SEQUENCE</scope>
</reference>
<evidence type="ECO:0000313" key="3">
    <source>
        <dbReference type="Proteomes" id="UP000693738"/>
    </source>
</evidence>
<organism evidence="2 3">
    <name type="scientific">Fusarium equiseti</name>
    <name type="common">Fusarium scirpi</name>
    <dbReference type="NCBI Taxonomy" id="61235"/>
    <lineage>
        <taxon>Eukaryota</taxon>
        <taxon>Fungi</taxon>
        <taxon>Dikarya</taxon>
        <taxon>Ascomycota</taxon>
        <taxon>Pezizomycotina</taxon>
        <taxon>Sordariomycetes</taxon>
        <taxon>Hypocreomycetidae</taxon>
        <taxon>Hypocreales</taxon>
        <taxon>Nectriaceae</taxon>
        <taxon>Fusarium</taxon>
        <taxon>Fusarium incarnatum-equiseti species complex</taxon>
    </lineage>
</organism>
<name>A0A8J2IMP6_FUSEQ</name>